<evidence type="ECO:0000256" key="1">
    <source>
        <dbReference type="ARBA" id="ARBA00010171"/>
    </source>
</evidence>
<dbReference type="GO" id="GO:0030915">
    <property type="term" value="C:Smc5-Smc6 complex"/>
    <property type="evidence" value="ECO:0007669"/>
    <property type="project" value="TreeGrafter"/>
</dbReference>
<protein>
    <recommendedName>
        <fullName evidence="2">Structural maintenance of chromosomes protein 5</fullName>
    </recommendedName>
</protein>
<sequence length="133" mass="15760">MPNNVVITREMSVSNNQSIWFLNKIPSTLKMVEEEVSALNIQVGNLCQFLPQDKVGEFAKLSKIELLEATEKSIGPPEMYKFHCELKNFRQRERELEVRYVLCKLYNFKDKYWVCCILRMYKINCLLFIDNIL</sequence>
<evidence type="ECO:0000313" key="4">
    <source>
        <dbReference type="EMBL" id="LAA92574.1"/>
    </source>
</evidence>
<organism evidence="4">
    <name type="scientific">Micrurus lemniscatus lemniscatus</name>
    <dbReference type="NCBI Taxonomy" id="129467"/>
    <lineage>
        <taxon>Eukaryota</taxon>
        <taxon>Metazoa</taxon>
        <taxon>Chordata</taxon>
        <taxon>Craniata</taxon>
        <taxon>Vertebrata</taxon>
        <taxon>Euteleostomi</taxon>
        <taxon>Lepidosauria</taxon>
        <taxon>Squamata</taxon>
        <taxon>Bifurcata</taxon>
        <taxon>Unidentata</taxon>
        <taxon>Episquamata</taxon>
        <taxon>Toxicofera</taxon>
        <taxon>Serpentes</taxon>
        <taxon>Colubroidea</taxon>
        <taxon>Elapidae</taxon>
        <taxon>Elapinae</taxon>
        <taxon>Micrurus</taxon>
    </lineage>
</organism>
<dbReference type="GO" id="GO:0005634">
    <property type="term" value="C:nucleus"/>
    <property type="evidence" value="ECO:0007669"/>
    <property type="project" value="TreeGrafter"/>
</dbReference>
<dbReference type="GO" id="GO:0000724">
    <property type="term" value="P:double-strand break repair via homologous recombination"/>
    <property type="evidence" value="ECO:0007669"/>
    <property type="project" value="TreeGrafter"/>
</dbReference>
<dbReference type="EMBL" id="IACK01160827">
    <property type="protein sequence ID" value="LAA92574.1"/>
    <property type="molecule type" value="Transcribed_RNA"/>
</dbReference>
<name>A0A2D4J851_MICLE</name>
<proteinExistence type="inferred from homology"/>
<accession>A0A2D4J851</accession>
<reference evidence="4" key="1">
    <citation type="submission" date="2017-07" db="EMBL/GenBank/DDBJ databases">
        <authorList>
            <person name="Mikheyev A."/>
            <person name="Grau M."/>
        </authorList>
    </citation>
    <scope>NUCLEOTIDE SEQUENCE</scope>
    <source>
        <tissue evidence="4">Venom_gland</tissue>
    </source>
</reference>
<dbReference type="PANTHER" id="PTHR45916:SF1">
    <property type="entry name" value="STRUCTURAL MAINTENANCE OF CHROMOSOMES PROTEIN 5"/>
    <property type="match status" value="1"/>
</dbReference>
<dbReference type="PANTHER" id="PTHR45916">
    <property type="entry name" value="STRUCTURAL MAINTENANCE OF CHROMOSOMES PROTEIN 5"/>
    <property type="match status" value="1"/>
</dbReference>
<dbReference type="SUPFAM" id="SSF52540">
    <property type="entry name" value="P-loop containing nucleoside triphosphate hydrolases"/>
    <property type="match status" value="1"/>
</dbReference>
<dbReference type="AlphaFoldDB" id="A0A2D4J851"/>
<evidence type="ECO:0000256" key="2">
    <source>
        <dbReference type="ARBA" id="ARBA00018687"/>
    </source>
</evidence>
<dbReference type="GO" id="GO:0003697">
    <property type="term" value="F:single-stranded DNA binding"/>
    <property type="evidence" value="ECO:0007669"/>
    <property type="project" value="TreeGrafter"/>
</dbReference>
<evidence type="ECO:0000256" key="3">
    <source>
        <dbReference type="ARBA" id="ARBA00023054"/>
    </source>
</evidence>
<reference evidence="4" key="2">
    <citation type="submission" date="2017-11" db="EMBL/GenBank/DDBJ databases">
        <title>Coralsnake Venomics: Analyses of Venom Gland Transcriptomes and Proteomes of Six Brazilian Taxa.</title>
        <authorList>
            <person name="Aird S.D."/>
            <person name="Jorge da Silva N."/>
            <person name="Qiu L."/>
            <person name="Villar-Briones A."/>
            <person name="Aparecida-Saddi V."/>
            <person name="Campos-Telles M.P."/>
            <person name="Grau M."/>
            <person name="Mikheyev A.S."/>
        </authorList>
    </citation>
    <scope>NUCLEOTIDE SEQUENCE</scope>
    <source>
        <tissue evidence="4">Venom_gland</tissue>
    </source>
</reference>
<keyword evidence="3" id="KW-0175">Coiled coil</keyword>
<comment type="similarity">
    <text evidence="1">Belongs to the SMC family. SMC5 subfamily.</text>
</comment>
<dbReference type="Gene3D" id="3.40.50.300">
    <property type="entry name" value="P-loop containing nucleotide triphosphate hydrolases"/>
    <property type="match status" value="1"/>
</dbReference>
<dbReference type="InterPro" id="IPR027417">
    <property type="entry name" value="P-loop_NTPase"/>
</dbReference>